<feature type="compositionally biased region" description="Low complexity" evidence="2">
    <location>
        <begin position="368"/>
        <end position="379"/>
    </location>
</feature>
<evidence type="ECO:0000313" key="4">
    <source>
        <dbReference type="Proteomes" id="UP000695022"/>
    </source>
</evidence>
<feature type="domain" description="HMG box" evidence="3">
    <location>
        <begin position="97"/>
        <end position="165"/>
    </location>
</feature>
<dbReference type="Pfam" id="PF00505">
    <property type="entry name" value="HMG_box"/>
    <property type="match status" value="1"/>
</dbReference>
<feature type="compositionally biased region" description="Basic and acidic residues" evidence="2">
    <location>
        <begin position="284"/>
        <end position="296"/>
    </location>
</feature>
<feature type="region of interest" description="Disordered" evidence="2">
    <location>
        <begin position="182"/>
        <end position="202"/>
    </location>
</feature>
<dbReference type="Gene3D" id="1.10.30.10">
    <property type="entry name" value="High mobility group box domain"/>
    <property type="match status" value="1"/>
</dbReference>
<dbReference type="SMART" id="SM00398">
    <property type="entry name" value="HMG"/>
    <property type="match status" value="1"/>
</dbReference>
<dbReference type="InterPro" id="IPR036910">
    <property type="entry name" value="HMG_box_dom_sf"/>
</dbReference>
<feature type="DNA-binding region" description="HMG box" evidence="1">
    <location>
        <begin position="97"/>
        <end position="165"/>
    </location>
</feature>
<reference evidence="5" key="1">
    <citation type="submission" date="2025-08" db="UniProtKB">
        <authorList>
            <consortium name="RefSeq"/>
        </authorList>
    </citation>
    <scope>IDENTIFICATION</scope>
</reference>
<dbReference type="RefSeq" id="XP_014675519.1">
    <property type="nucleotide sequence ID" value="XM_014820033.1"/>
</dbReference>
<keyword evidence="4" id="KW-1185">Reference proteome</keyword>
<name>A0ABM1ETJ8_PRICU</name>
<evidence type="ECO:0000256" key="2">
    <source>
        <dbReference type="SAM" id="MobiDB-lite"/>
    </source>
</evidence>
<feature type="region of interest" description="Disordered" evidence="2">
    <location>
        <begin position="279"/>
        <end position="400"/>
    </location>
</feature>
<dbReference type="SUPFAM" id="SSF47095">
    <property type="entry name" value="HMG-box"/>
    <property type="match status" value="1"/>
</dbReference>
<dbReference type="PROSITE" id="PS50118">
    <property type="entry name" value="HMG_BOX_2"/>
    <property type="match status" value="1"/>
</dbReference>
<dbReference type="InterPro" id="IPR009071">
    <property type="entry name" value="HMG_box_dom"/>
</dbReference>
<sequence length="400" mass="44121">MALPPQAQLAYRYTSQLSQQMPVQSAAASSLAYRLRSPLPYNNQPYGTVQYPSMPPPVSSSSNSGPFVQSTHGHPGFNPVKLGLHSDNRVPKPPKPPDKPLQPYMRYSRKVWDQVKNAHQDSKLWEIGKIIGQMWRELPEADKQIFTEEYELEKAEYAEAMKAYHNSPAYQAFIAAKGRAQQAQEERDAMEKTMGPKSKDARISIQPAEDEDVPAAVIECVEGLQEKLESELEQIEDKFKTKKRKFIESSDTFKDDLKKACEKKVDREMYLQLLEKAQQQLQEHLQRQKAGAEKQPQDGGAPSPGDAAAPPAATAEAQQASDEESHASDDRTASENTDSAADQKKAEEKAEPMEVSPPAGSDEKKSGEPAAAESEPNEPTDTHAAEGSTVAESTTDVAQT</sequence>
<dbReference type="PANTHER" id="PTHR46232">
    <property type="entry name" value="SMARCE1 REGULATOR OF CHROMATIN"/>
    <property type="match status" value="1"/>
</dbReference>
<feature type="compositionally biased region" description="Basic and acidic residues" evidence="2">
    <location>
        <begin position="341"/>
        <end position="352"/>
    </location>
</feature>
<proteinExistence type="predicted"/>
<evidence type="ECO:0000256" key="1">
    <source>
        <dbReference type="PROSITE-ProRule" id="PRU00267"/>
    </source>
</evidence>
<feature type="compositionally biased region" description="Polar residues" evidence="2">
    <location>
        <begin position="390"/>
        <end position="400"/>
    </location>
</feature>
<feature type="region of interest" description="Disordered" evidence="2">
    <location>
        <begin position="46"/>
        <end position="103"/>
    </location>
</feature>
<protein>
    <submittedName>
        <fullName evidence="5">SWI/SNF-related matrix-associated actin-dependent regulator of chromatin subfamily E member 1-like</fullName>
    </submittedName>
</protein>
<accession>A0ABM1ETJ8</accession>
<gene>
    <name evidence="5" type="primary">LOC106815562</name>
</gene>
<keyword evidence="1" id="KW-0539">Nucleus</keyword>
<feature type="compositionally biased region" description="Basic and acidic residues" evidence="2">
    <location>
        <begin position="323"/>
        <end position="333"/>
    </location>
</feature>
<feature type="compositionally biased region" description="Low complexity" evidence="2">
    <location>
        <begin position="297"/>
        <end position="320"/>
    </location>
</feature>
<keyword evidence="1" id="KW-0238">DNA-binding</keyword>
<dbReference type="PANTHER" id="PTHR46232:SF1">
    <property type="entry name" value="SWI_SNF-RELATED MATRIX-ASSOCIATED ACTIN-DEPENDENT REGULATOR OF CHROMATIN SUBFAMILY E MEMBER 1"/>
    <property type="match status" value="1"/>
</dbReference>
<feature type="compositionally biased region" description="Basic and acidic residues" evidence="2">
    <location>
        <begin position="84"/>
        <end position="98"/>
    </location>
</feature>
<dbReference type="CDD" id="cd21983">
    <property type="entry name" value="HMG-box_SMARCE1"/>
    <property type="match status" value="1"/>
</dbReference>
<dbReference type="Proteomes" id="UP000695022">
    <property type="component" value="Unplaced"/>
</dbReference>
<dbReference type="GeneID" id="106815562"/>
<evidence type="ECO:0000259" key="3">
    <source>
        <dbReference type="PROSITE" id="PS50118"/>
    </source>
</evidence>
<organism evidence="4 5">
    <name type="scientific">Priapulus caudatus</name>
    <name type="common">Priapulid worm</name>
    <dbReference type="NCBI Taxonomy" id="37621"/>
    <lineage>
        <taxon>Eukaryota</taxon>
        <taxon>Metazoa</taxon>
        <taxon>Ecdysozoa</taxon>
        <taxon>Scalidophora</taxon>
        <taxon>Priapulida</taxon>
        <taxon>Priapulimorpha</taxon>
        <taxon>Priapulimorphida</taxon>
        <taxon>Priapulidae</taxon>
        <taxon>Priapulus</taxon>
    </lineage>
</organism>
<evidence type="ECO:0000313" key="5">
    <source>
        <dbReference type="RefSeq" id="XP_014675519.1"/>
    </source>
</evidence>